<name>A0A0F8Y3S3_9ZZZZ</name>
<dbReference type="AlphaFoldDB" id="A0A0F8Y3S3"/>
<gene>
    <name evidence="1" type="ORF">LCGC14_2945570</name>
</gene>
<evidence type="ECO:0000313" key="1">
    <source>
        <dbReference type="EMBL" id="KKK68285.1"/>
    </source>
</evidence>
<reference evidence="1" key="1">
    <citation type="journal article" date="2015" name="Nature">
        <title>Complex archaea that bridge the gap between prokaryotes and eukaryotes.</title>
        <authorList>
            <person name="Spang A."/>
            <person name="Saw J.H."/>
            <person name="Jorgensen S.L."/>
            <person name="Zaremba-Niedzwiedzka K."/>
            <person name="Martijn J."/>
            <person name="Lind A.E."/>
            <person name="van Eijk R."/>
            <person name="Schleper C."/>
            <person name="Guy L."/>
            <person name="Ettema T.J."/>
        </authorList>
    </citation>
    <scope>NUCLEOTIDE SEQUENCE</scope>
</reference>
<organism evidence="1">
    <name type="scientific">marine sediment metagenome</name>
    <dbReference type="NCBI Taxonomy" id="412755"/>
    <lineage>
        <taxon>unclassified sequences</taxon>
        <taxon>metagenomes</taxon>
        <taxon>ecological metagenomes</taxon>
    </lineage>
</organism>
<proteinExistence type="predicted"/>
<accession>A0A0F8Y3S3</accession>
<feature type="non-terminal residue" evidence="1">
    <location>
        <position position="61"/>
    </location>
</feature>
<dbReference type="EMBL" id="LAZR01059209">
    <property type="protein sequence ID" value="KKK68285.1"/>
    <property type="molecule type" value="Genomic_DNA"/>
</dbReference>
<protein>
    <submittedName>
        <fullName evidence="1">Uncharacterized protein</fullName>
    </submittedName>
</protein>
<comment type="caution">
    <text evidence="1">The sequence shown here is derived from an EMBL/GenBank/DDBJ whole genome shotgun (WGS) entry which is preliminary data.</text>
</comment>
<sequence length="61" mass="6370">MCAAALLAPANPNRSAPRALINLSVFVSILSPPKIAALTLVTHYPPPPYVAADWLPPGLPI</sequence>